<organism evidence="2 3">
    <name type="scientific">Acyrthosiphon pisum</name>
    <name type="common">Pea aphid</name>
    <dbReference type="NCBI Taxonomy" id="7029"/>
    <lineage>
        <taxon>Eukaryota</taxon>
        <taxon>Metazoa</taxon>
        <taxon>Ecdysozoa</taxon>
        <taxon>Arthropoda</taxon>
        <taxon>Hexapoda</taxon>
        <taxon>Insecta</taxon>
        <taxon>Pterygota</taxon>
        <taxon>Neoptera</taxon>
        <taxon>Paraneoptera</taxon>
        <taxon>Hemiptera</taxon>
        <taxon>Sternorrhyncha</taxon>
        <taxon>Aphidomorpha</taxon>
        <taxon>Aphidoidea</taxon>
        <taxon>Aphididae</taxon>
        <taxon>Macrosiphini</taxon>
        <taxon>Acyrthosiphon</taxon>
    </lineage>
</organism>
<dbReference type="GeneID" id="115034299"/>
<dbReference type="RefSeq" id="XP_029346609.1">
    <property type="nucleotide sequence ID" value="XM_029490749.1"/>
</dbReference>
<feature type="compositionally biased region" description="Basic and acidic residues" evidence="1">
    <location>
        <begin position="171"/>
        <end position="184"/>
    </location>
</feature>
<sequence length="238" mass="27744">MEFFVESHHLHGSRRVREHFFFRSLCRNEKKKKRKSVVLTGMWYTWLPTTWTCSTTITSDGCKLHYDRNAGFGYQGMSGLWTYCTEDDERTFFGGLRTKTPGGHQATPAGVLVRPRRRREVHYNKRPKPAVLWMEREEDALVLDGDYYGMQRRQQLARDQAEDESGNQPLPEDHHHGNAAHVRETSPSVRSGVRRAAGRTVWTRKLPAADRGASRACWTRRWRQEEELSEVTVKLIKE</sequence>
<feature type="region of interest" description="Disordered" evidence="1">
    <location>
        <begin position="154"/>
        <end position="197"/>
    </location>
</feature>
<dbReference type="AlphaFoldDB" id="A0A8R2JU28"/>
<accession>A0A8R2JU28</accession>
<dbReference type="EnsemblMetazoa" id="XM_029490749.1">
    <property type="protein sequence ID" value="XP_029346609.1"/>
    <property type="gene ID" value="LOC115034299"/>
</dbReference>
<protein>
    <submittedName>
        <fullName evidence="2">Uncharacterized protein</fullName>
    </submittedName>
</protein>
<evidence type="ECO:0000313" key="3">
    <source>
        <dbReference type="Proteomes" id="UP000007819"/>
    </source>
</evidence>
<evidence type="ECO:0000313" key="2">
    <source>
        <dbReference type="EnsemblMetazoa" id="XP_029346609.1"/>
    </source>
</evidence>
<dbReference type="KEGG" id="api:115034299"/>
<reference evidence="2" key="2">
    <citation type="submission" date="2022-06" db="UniProtKB">
        <authorList>
            <consortium name="EnsemblMetazoa"/>
        </authorList>
    </citation>
    <scope>IDENTIFICATION</scope>
</reference>
<dbReference type="Proteomes" id="UP000007819">
    <property type="component" value="Chromosome A2"/>
</dbReference>
<reference evidence="3" key="1">
    <citation type="submission" date="2010-06" db="EMBL/GenBank/DDBJ databases">
        <authorList>
            <person name="Jiang H."/>
            <person name="Abraham K."/>
            <person name="Ali S."/>
            <person name="Alsbrooks S.L."/>
            <person name="Anim B.N."/>
            <person name="Anosike U.S."/>
            <person name="Attaway T."/>
            <person name="Bandaranaike D.P."/>
            <person name="Battles P.K."/>
            <person name="Bell S.N."/>
            <person name="Bell A.V."/>
            <person name="Beltran B."/>
            <person name="Bickham C."/>
            <person name="Bustamante Y."/>
            <person name="Caleb T."/>
            <person name="Canada A."/>
            <person name="Cardenas V."/>
            <person name="Carter K."/>
            <person name="Chacko J."/>
            <person name="Chandrabose M.N."/>
            <person name="Chavez D."/>
            <person name="Chavez A."/>
            <person name="Chen L."/>
            <person name="Chu H.-S."/>
            <person name="Claassen K.J."/>
            <person name="Cockrell R."/>
            <person name="Collins M."/>
            <person name="Cooper J.A."/>
            <person name="Cree A."/>
            <person name="Curry S.M."/>
            <person name="Da Y."/>
            <person name="Dao M.D."/>
            <person name="Das B."/>
            <person name="Davila M.-L."/>
            <person name="Davy-Carroll L."/>
            <person name="Denson S."/>
            <person name="Dinh H."/>
            <person name="Ebong V.E."/>
            <person name="Edwards J.R."/>
            <person name="Egan A."/>
            <person name="El-Daye J."/>
            <person name="Escobedo L."/>
            <person name="Fernandez S."/>
            <person name="Fernando P.R."/>
            <person name="Flagg N."/>
            <person name="Forbes L.D."/>
            <person name="Fowler R.G."/>
            <person name="Fu Q."/>
            <person name="Gabisi R.A."/>
            <person name="Ganer J."/>
            <person name="Garbino Pronczuk A."/>
            <person name="Garcia R.M."/>
            <person name="Garner T."/>
            <person name="Garrett T.E."/>
            <person name="Gonzalez D.A."/>
            <person name="Hamid H."/>
            <person name="Hawkins E.S."/>
            <person name="Hirani K."/>
            <person name="Hogues M.E."/>
            <person name="Hollins B."/>
            <person name="Hsiao C.-H."/>
            <person name="Jabil R."/>
            <person name="James M.L."/>
            <person name="Jhangiani S.N."/>
            <person name="Johnson B."/>
            <person name="Johnson Q."/>
            <person name="Joshi V."/>
            <person name="Kalu J.B."/>
            <person name="Kam C."/>
            <person name="Kashfia A."/>
            <person name="Keebler J."/>
            <person name="Kisamo H."/>
            <person name="Kovar C.L."/>
            <person name="Lago L.A."/>
            <person name="Lai C.-Y."/>
            <person name="Laidlaw J."/>
            <person name="Lara F."/>
            <person name="Le T.-K."/>
            <person name="Lee S.L."/>
            <person name="Legall F.H."/>
            <person name="Lemon S.J."/>
            <person name="Lewis L.R."/>
            <person name="Li B."/>
            <person name="Liu Y."/>
            <person name="Liu Y.-S."/>
            <person name="Lopez J."/>
            <person name="Lozado R.J."/>
            <person name="Lu J."/>
            <person name="Madu R.C."/>
            <person name="Maheshwari M."/>
            <person name="Maheshwari R."/>
            <person name="Malloy K."/>
            <person name="Martinez E."/>
            <person name="Mathew T."/>
            <person name="Mercado I.C."/>
            <person name="Mercado C."/>
            <person name="Meyer B."/>
            <person name="Montgomery K."/>
            <person name="Morgan M.B."/>
            <person name="Munidasa M."/>
            <person name="Nazareth L.V."/>
            <person name="Nelson J."/>
            <person name="Ng B.M."/>
            <person name="Nguyen N.B."/>
            <person name="Nguyen P.Q."/>
            <person name="Nguyen T."/>
            <person name="Obregon M."/>
            <person name="Okwuonu G.O."/>
            <person name="Onwere C.G."/>
            <person name="Orozco G."/>
            <person name="Parra A."/>
            <person name="Patel S."/>
            <person name="Patil S."/>
            <person name="Perez A."/>
            <person name="Perez Y."/>
            <person name="Pham C."/>
            <person name="Primus E.L."/>
            <person name="Pu L.-L."/>
            <person name="Puazo M."/>
            <person name="Qin X."/>
            <person name="Quiroz J.B."/>
            <person name="Reese J."/>
            <person name="Richards S."/>
            <person name="Rives C.M."/>
            <person name="Robberts R."/>
            <person name="Ruiz S.J."/>
            <person name="Ruiz M.J."/>
            <person name="Santibanez J."/>
            <person name="Schneider B.W."/>
            <person name="Sisson I."/>
            <person name="Smith M."/>
            <person name="Sodergren E."/>
            <person name="Song X.-Z."/>
            <person name="Song B.B."/>
            <person name="Summersgill H."/>
            <person name="Thelus R."/>
            <person name="Thornton R.D."/>
            <person name="Trejos Z.Y."/>
            <person name="Usmani K."/>
            <person name="Vattathil S."/>
            <person name="Villasana D."/>
            <person name="Walker D.L."/>
            <person name="Wang S."/>
            <person name="Wang K."/>
            <person name="White C.S."/>
            <person name="Williams A.C."/>
            <person name="Williamson J."/>
            <person name="Wilson K."/>
            <person name="Woghiren I.O."/>
            <person name="Woodworth J.R."/>
            <person name="Worley K.C."/>
            <person name="Wright R.A."/>
            <person name="Wu W."/>
            <person name="Young L."/>
            <person name="Zhang L."/>
            <person name="Zhang J."/>
            <person name="Zhu Y."/>
            <person name="Muzny D.M."/>
            <person name="Weinstock G."/>
            <person name="Gibbs R.A."/>
        </authorList>
    </citation>
    <scope>NUCLEOTIDE SEQUENCE [LARGE SCALE GENOMIC DNA]</scope>
    <source>
        <strain evidence="3">LSR1</strain>
    </source>
</reference>
<name>A0A8R2JU28_ACYPI</name>
<evidence type="ECO:0000256" key="1">
    <source>
        <dbReference type="SAM" id="MobiDB-lite"/>
    </source>
</evidence>
<keyword evidence="3" id="KW-1185">Reference proteome</keyword>
<proteinExistence type="predicted"/>